<feature type="region of interest" description="Disordered" evidence="2">
    <location>
        <begin position="438"/>
        <end position="463"/>
    </location>
</feature>
<feature type="region of interest" description="Disordered" evidence="2">
    <location>
        <begin position="482"/>
        <end position="512"/>
    </location>
</feature>
<keyword evidence="1" id="KW-0175">Coiled coil</keyword>
<evidence type="ECO:0000313" key="4">
    <source>
        <dbReference type="Proteomes" id="UP001164743"/>
    </source>
</evidence>
<organism evidence="3 4">
    <name type="scientific">Puccinia triticina</name>
    <dbReference type="NCBI Taxonomy" id="208348"/>
    <lineage>
        <taxon>Eukaryota</taxon>
        <taxon>Fungi</taxon>
        <taxon>Dikarya</taxon>
        <taxon>Basidiomycota</taxon>
        <taxon>Pucciniomycotina</taxon>
        <taxon>Pucciniomycetes</taxon>
        <taxon>Pucciniales</taxon>
        <taxon>Pucciniaceae</taxon>
        <taxon>Puccinia</taxon>
    </lineage>
</organism>
<feature type="compositionally biased region" description="Low complexity" evidence="2">
    <location>
        <begin position="537"/>
        <end position="552"/>
    </location>
</feature>
<feature type="region of interest" description="Disordered" evidence="2">
    <location>
        <begin position="563"/>
        <end position="584"/>
    </location>
</feature>
<feature type="region of interest" description="Disordered" evidence="2">
    <location>
        <begin position="533"/>
        <end position="552"/>
    </location>
</feature>
<feature type="region of interest" description="Disordered" evidence="2">
    <location>
        <begin position="1"/>
        <end position="133"/>
    </location>
</feature>
<accession>A0ABY7D020</accession>
<dbReference type="GeneID" id="77802670"/>
<gene>
    <name evidence="3" type="ORF">PtA15_12A190</name>
</gene>
<evidence type="ECO:0000313" key="3">
    <source>
        <dbReference type="EMBL" id="WAQ90204.1"/>
    </source>
</evidence>
<dbReference type="Proteomes" id="UP001164743">
    <property type="component" value="Chromosome 12A"/>
</dbReference>
<dbReference type="EMBL" id="CP110432">
    <property type="protein sequence ID" value="WAQ90204.1"/>
    <property type="molecule type" value="Genomic_DNA"/>
</dbReference>
<keyword evidence="4" id="KW-1185">Reference proteome</keyword>
<feature type="coiled-coil region" evidence="1">
    <location>
        <begin position="133"/>
        <end position="160"/>
    </location>
</feature>
<evidence type="ECO:0000256" key="2">
    <source>
        <dbReference type="SAM" id="MobiDB-lite"/>
    </source>
</evidence>
<protein>
    <submittedName>
        <fullName evidence="3">Uncharacterized protein</fullName>
    </submittedName>
</protein>
<proteinExistence type="predicted"/>
<dbReference type="RefSeq" id="XP_053025759.1">
    <property type="nucleotide sequence ID" value="XM_053161775.1"/>
</dbReference>
<name>A0ABY7D020_9BASI</name>
<evidence type="ECO:0000256" key="1">
    <source>
        <dbReference type="SAM" id="Coils"/>
    </source>
</evidence>
<sequence length="584" mass="63207">MSKHQSNRFQPAARASSGEQASHADPHPPASPASSDLTVLSEKCPSPRTAMTHLSDIMESGVTSNHRSSLTAAGKRKAESSATHSQPPQKVPRLSQNRDQLTDVAEGSNARRSTSTAAGKRKAENLPRLRQNHARVTNVAEQLDERLDAWEKQLLALRAHIVNQQFPTSNARGFTPHGGTSEPISSLGKQITAGGRSSEVQLCPYKANVLKYVLSSDWLLRNVVALNYDDNPRAIVLLKLSQELNSNQFSGVTSTIFKYSDALGGFNPYERQLFLLGPQIGPSTYEDTLFRLKSLEQTLVQDFISRMGPTSLLDAQDFQTRVNQIITTNTEYQRLQSDLLTMRTLRSRGQAILRVTQTPAGSALCYPIDVKEAHQSLSIPVTQLGSIPANGQALSDLSSDFSDLSSHSTERPAVREGSLMIDATLDGSEAQYVNATANETQPSHHSPLATDFGLQVPPPVPSSPLWTPTSPLWPPFNMSLPDSVHSTPSPPSRPVNPASPAQPDASPLDTNVDRTLDNANLRAPAITEFPPSIRFGQSASAPPAAQSSPASSLISDIITSVLAGQPKRRASDGSEHPLHKRIKH</sequence>
<reference evidence="3" key="1">
    <citation type="submission" date="2022-10" db="EMBL/GenBank/DDBJ databases">
        <title>Puccinia triticina Genome sequencing and assembly.</title>
        <authorList>
            <person name="Li C."/>
        </authorList>
    </citation>
    <scope>NUCLEOTIDE SEQUENCE</scope>
    <source>
        <strain evidence="3">Pt15</strain>
    </source>
</reference>
<feature type="compositionally biased region" description="Polar residues" evidence="2">
    <location>
        <begin position="80"/>
        <end position="99"/>
    </location>
</feature>
<feature type="compositionally biased region" description="Polar residues" evidence="2">
    <location>
        <begin position="61"/>
        <end position="71"/>
    </location>
</feature>
<feature type="region of interest" description="Disordered" evidence="2">
    <location>
        <begin position="168"/>
        <end position="188"/>
    </location>
</feature>